<accession>A0A2P8D319</accession>
<name>A0A2P8D319_9BACT</name>
<comment type="caution">
    <text evidence="2">The sequence shown here is derived from an EMBL/GenBank/DDBJ whole genome shotgun (WGS) entry which is preliminary data.</text>
</comment>
<keyword evidence="3" id="KW-1185">Reference proteome</keyword>
<proteinExistence type="predicted"/>
<feature type="transmembrane region" description="Helical" evidence="1">
    <location>
        <begin position="6"/>
        <end position="26"/>
    </location>
</feature>
<dbReference type="EMBL" id="PYGD01000005">
    <property type="protein sequence ID" value="PSK91595.1"/>
    <property type="molecule type" value="Genomic_DNA"/>
</dbReference>
<evidence type="ECO:0000313" key="2">
    <source>
        <dbReference type="EMBL" id="PSK91595.1"/>
    </source>
</evidence>
<reference evidence="2 3" key="1">
    <citation type="submission" date="2018-03" db="EMBL/GenBank/DDBJ databases">
        <title>Genomic Encyclopedia of Type Strains, Phase III (KMG-III): the genomes of soil and plant-associated and newly described type strains.</title>
        <authorList>
            <person name="Whitman W."/>
        </authorList>
    </citation>
    <scope>NUCLEOTIDE SEQUENCE [LARGE SCALE GENOMIC DNA]</scope>
    <source>
        <strain evidence="2 3">CGMCC 1.12700</strain>
    </source>
</reference>
<keyword evidence="1" id="KW-0812">Transmembrane</keyword>
<dbReference type="RefSeq" id="WP_106523491.1">
    <property type="nucleotide sequence ID" value="NZ_PYGD01000005.1"/>
</dbReference>
<evidence type="ECO:0000256" key="1">
    <source>
        <dbReference type="SAM" id="Phobius"/>
    </source>
</evidence>
<evidence type="ECO:0000313" key="3">
    <source>
        <dbReference type="Proteomes" id="UP000240572"/>
    </source>
</evidence>
<dbReference type="AlphaFoldDB" id="A0A2P8D319"/>
<keyword evidence="1" id="KW-1133">Transmembrane helix</keyword>
<sequence length="163" mass="18845">MANDIIKLLLQLVILGIVGGGVSYLYNRLQKNRELVLSLISQTSNVHTDFLALRYKYNAFFDDSGKPIRSGLQPDDIEKIKWKYYEEVCILLSRFQSLKPLLNKFLPKNNTDISMIDGYYQTFRRNVRSNQPIFQTEEGKTGEGLKALKTLHYHLVRTLADKT</sequence>
<protein>
    <submittedName>
        <fullName evidence="2">Uncharacterized protein</fullName>
    </submittedName>
</protein>
<keyword evidence="1" id="KW-0472">Membrane</keyword>
<gene>
    <name evidence="2" type="ORF">B0I18_105180</name>
</gene>
<organism evidence="2 3">
    <name type="scientific">Taibaiella chishuiensis</name>
    <dbReference type="NCBI Taxonomy" id="1434707"/>
    <lineage>
        <taxon>Bacteria</taxon>
        <taxon>Pseudomonadati</taxon>
        <taxon>Bacteroidota</taxon>
        <taxon>Chitinophagia</taxon>
        <taxon>Chitinophagales</taxon>
        <taxon>Chitinophagaceae</taxon>
        <taxon>Taibaiella</taxon>
    </lineage>
</organism>
<dbReference type="Proteomes" id="UP000240572">
    <property type="component" value="Unassembled WGS sequence"/>
</dbReference>